<dbReference type="Pfam" id="PF03178">
    <property type="entry name" value="CPSF_A"/>
    <property type="match status" value="1"/>
</dbReference>
<dbReference type="PANTHER" id="PTHR10644">
    <property type="entry name" value="DNA REPAIR/RNA PROCESSING CPSF FAMILY"/>
    <property type="match status" value="1"/>
</dbReference>
<sequence length="151" mass="17056">MDIPQVKLICGSIDGSVSSLTYVDEPSFKRLHLLQGQLLRTVQHVAALNPKAFRMVRNDHVSRPLSKGILDGNLLATFEDLPVTRQNEVTRQIGTDRATILKDWSSFGRSPCRDIGVNGLLAIKVDRLNPFWLDFERRSQTKSAFSRYDDS</sequence>
<feature type="domain" description="RSE1/DDB1/CPSF1 C-terminal" evidence="1">
    <location>
        <begin position="6"/>
        <end position="79"/>
    </location>
</feature>
<keyword evidence="3" id="KW-1185">Reference proteome</keyword>
<evidence type="ECO:0000259" key="1">
    <source>
        <dbReference type="Pfam" id="PF03178"/>
    </source>
</evidence>
<protein>
    <recommendedName>
        <fullName evidence="1">RSE1/DDB1/CPSF1 C-terminal domain-containing protein</fullName>
    </recommendedName>
</protein>
<dbReference type="Proteomes" id="UP000092993">
    <property type="component" value="Unassembled WGS sequence"/>
</dbReference>
<dbReference type="GO" id="GO:0003676">
    <property type="term" value="F:nucleic acid binding"/>
    <property type="evidence" value="ECO:0007669"/>
    <property type="project" value="InterPro"/>
</dbReference>
<dbReference type="InterPro" id="IPR050358">
    <property type="entry name" value="RSE1/DDB1/CFT1"/>
</dbReference>
<evidence type="ECO:0000313" key="3">
    <source>
        <dbReference type="Proteomes" id="UP000092993"/>
    </source>
</evidence>
<comment type="caution">
    <text evidence="2">The sequence shown here is derived from an EMBL/GenBank/DDBJ whole genome shotgun (WGS) entry which is preliminary data.</text>
</comment>
<accession>A0A1C7MK94</accession>
<dbReference type="Gene3D" id="1.10.150.910">
    <property type="match status" value="1"/>
</dbReference>
<dbReference type="AlphaFoldDB" id="A0A1C7MK94"/>
<proteinExistence type="predicted"/>
<evidence type="ECO:0000313" key="2">
    <source>
        <dbReference type="EMBL" id="OBZ77260.1"/>
    </source>
</evidence>
<dbReference type="InterPro" id="IPR004871">
    <property type="entry name" value="RSE1/DDB1/CPSF1_C"/>
</dbReference>
<dbReference type="OrthoDB" id="6109at2759"/>
<dbReference type="STRING" id="5627.A0A1C7MK94"/>
<name>A0A1C7MK94_GRIFR</name>
<organism evidence="2 3">
    <name type="scientific">Grifola frondosa</name>
    <name type="common">Maitake</name>
    <name type="synonym">Polyporus frondosus</name>
    <dbReference type="NCBI Taxonomy" id="5627"/>
    <lineage>
        <taxon>Eukaryota</taxon>
        <taxon>Fungi</taxon>
        <taxon>Dikarya</taxon>
        <taxon>Basidiomycota</taxon>
        <taxon>Agaricomycotina</taxon>
        <taxon>Agaricomycetes</taxon>
        <taxon>Polyporales</taxon>
        <taxon>Grifolaceae</taxon>
        <taxon>Grifola</taxon>
    </lineage>
</organism>
<gene>
    <name evidence="2" type="ORF">A0H81_02690</name>
</gene>
<reference evidence="2 3" key="1">
    <citation type="submission" date="2016-03" db="EMBL/GenBank/DDBJ databases">
        <title>Whole genome sequencing of Grifola frondosa 9006-11.</title>
        <authorList>
            <person name="Min B."/>
            <person name="Park H."/>
            <person name="Kim J.-G."/>
            <person name="Cho H."/>
            <person name="Oh Y.-L."/>
            <person name="Kong W.-S."/>
            <person name="Choi I.-G."/>
        </authorList>
    </citation>
    <scope>NUCLEOTIDE SEQUENCE [LARGE SCALE GENOMIC DNA]</scope>
    <source>
        <strain evidence="2 3">9006-11</strain>
    </source>
</reference>
<dbReference type="GO" id="GO:0005634">
    <property type="term" value="C:nucleus"/>
    <property type="evidence" value="ECO:0007669"/>
    <property type="project" value="InterPro"/>
</dbReference>
<dbReference type="EMBL" id="LUGG01000002">
    <property type="protein sequence ID" value="OBZ77260.1"/>
    <property type="molecule type" value="Genomic_DNA"/>
</dbReference>